<dbReference type="OrthoDB" id="1121298at2"/>
<protein>
    <recommendedName>
        <fullName evidence="3">Iron-only hydrogenase system regulator</fullName>
    </recommendedName>
</protein>
<organism evidence="1 2">
    <name type="scientific">Thermanaerosceptrum fracticalcis</name>
    <dbReference type="NCBI Taxonomy" id="1712410"/>
    <lineage>
        <taxon>Bacteria</taxon>
        <taxon>Bacillati</taxon>
        <taxon>Bacillota</taxon>
        <taxon>Clostridia</taxon>
        <taxon>Eubacteriales</taxon>
        <taxon>Peptococcaceae</taxon>
        <taxon>Thermanaerosceptrum</taxon>
    </lineage>
</organism>
<evidence type="ECO:0000313" key="1">
    <source>
        <dbReference type="EMBL" id="QNB47599.1"/>
    </source>
</evidence>
<dbReference type="AlphaFoldDB" id="A0A7G6E695"/>
<dbReference type="SUPFAM" id="SSF55021">
    <property type="entry name" value="ACT-like"/>
    <property type="match status" value="1"/>
</dbReference>
<dbReference type="RefSeq" id="WP_034421861.1">
    <property type="nucleotide sequence ID" value="NZ_CP045798.1"/>
</dbReference>
<dbReference type="InterPro" id="IPR045865">
    <property type="entry name" value="ACT-like_dom_sf"/>
</dbReference>
<proteinExistence type="predicted"/>
<name>A0A7G6E695_THEFR</name>
<dbReference type="Gene3D" id="3.30.70.1150">
    <property type="entry name" value="ACT-like. Chain A, domain 2"/>
    <property type="match status" value="1"/>
</dbReference>
<dbReference type="InterPro" id="IPR027271">
    <property type="entry name" value="Acetolactate_synth/TF_NikR_C"/>
</dbReference>
<gene>
    <name evidence="1" type="ORF">BR63_15745</name>
</gene>
<dbReference type="Proteomes" id="UP000515847">
    <property type="component" value="Chromosome"/>
</dbReference>
<dbReference type="EMBL" id="CP045798">
    <property type="protein sequence ID" value="QNB47599.1"/>
    <property type="molecule type" value="Genomic_DNA"/>
</dbReference>
<dbReference type="KEGG" id="tfr:BR63_15745"/>
<reference evidence="1 2" key="1">
    <citation type="journal article" date="2019" name="Front. Microbiol.">
        <title>Thermoanaerosceptrum fracticalcis gen. nov. sp. nov., a Novel Fumarate-Fermenting Microorganism From a Deep Fractured Carbonate Aquifer of the US Great Basin.</title>
        <authorList>
            <person name="Hamilton-Brehm S.D."/>
            <person name="Stewart L.E."/>
            <person name="Zavarin M."/>
            <person name="Caldwell M."/>
            <person name="Lawson P.A."/>
            <person name="Onstott T.C."/>
            <person name="Grzymski J."/>
            <person name="Neveux I."/>
            <person name="Lollar B.S."/>
            <person name="Russell C.E."/>
            <person name="Moser D.P."/>
        </authorList>
    </citation>
    <scope>NUCLEOTIDE SEQUENCE [LARGE SCALE GENOMIC DNA]</scope>
    <source>
        <strain evidence="1 2">DRI-13</strain>
    </source>
</reference>
<evidence type="ECO:0000313" key="2">
    <source>
        <dbReference type="Proteomes" id="UP000515847"/>
    </source>
</evidence>
<accession>A0A7G6E695</accession>
<evidence type="ECO:0008006" key="3">
    <source>
        <dbReference type="Google" id="ProtNLM"/>
    </source>
</evidence>
<keyword evidence="2" id="KW-1185">Reference proteome</keyword>
<sequence>MKSSVISLVLDKRTEDAPDVQEVLTRNGCLIRVRLGVHDVKGCSDNGLIILVVEGDETEIQSFIDDLKQFPRVRVNHMDL</sequence>